<feature type="chain" id="PRO_5027066250" evidence="12">
    <location>
        <begin position="24"/>
        <end position="378"/>
    </location>
</feature>
<dbReference type="EMBL" id="VAFM01000002">
    <property type="protein sequence ID" value="TKW60959.1"/>
    <property type="molecule type" value="Genomic_DNA"/>
</dbReference>
<keyword evidence="4" id="KW-1134">Transmembrane beta strand</keyword>
<comment type="subunit">
    <text evidence="2">Homotrimer.</text>
</comment>
<evidence type="ECO:0000256" key="3">
    <source>
        <dbReference type="ARBA" id="ARBA00022448"/>
    </source>
</evidence>
<sequence length="378" mass="39614">MRKIALFSTSLLAGFVSISPAHAVDVKMYGQVNKALVGFDDGVNTDFAIVDNDNSSTRFGLKGEQKLDNGLTASVLIEAEMQSNPSNLMTQNNTAGQSATPLSGSNAGTGTNANLEERHASVGLAGQYGGLVLGKTSTATDGIFTKDKAGVTDIMTSDVFRIGGGLNFRDGADALSGATIANMTFNGAVDRANAIRYDSPKITLPFGSVSAKASTSQGGDVDASALFENKFAGFDLIAAGGVKLNNDDTSTATNVAQRRYMAAISAKHDSGFAGTFAYTTDDLGQTTATSHDPEQWYAKVSYAWDAYEVAADYGQASHYGTTGATLATSKLKTYGLGAQYNMGNGVSLAGMYRNYDADRSATSLQDIDMFVANMRVKF</sequence>
<dbReference type="AlphaFoldDB" id="A0A6N4RBC8"/>
<keyword evidence="10" id="KW-0998">Cell outer membrane</keyword>
<dbReference type="Pfam" id="PF13609">
    <property type="entry name" value="Porin_4"/>
    <property type="match status" value="1"/>
</dbReference>
<evidence type="ECO:0000259" key="13">
    <source>
        <dbReference type="Pfam" id="PF13609"/>
    </source>
</evidence>
<reference evidence="14 15" key="1">
    <citation type="journal article" date="2017" name="Nat. Commun.">
        <title>In situ click chemistry generation of cyclooxygenase-2 inhibitors.</title>
        <authorList>
            <person name="Bhardwaj A."/>
            <person name="Kaur J."/>
            <person name="Wuest M."/>
            <person name="Wuest F."/>
        </authorList>
    </citation>
    <scope>NUCLEOTIDE SEQUENCE [LARGE SCALE GENOMIC DNA]</scope>
    <source>
        <strain evidence="14">S2_018_000_R2_106</strain>
    </source>
</reference>
<evidence type="ECO:0000313" key="14">
    <source>
        <dbReference type="EMBL" id="TKW60959.1"/>
    </source>
</evidence>
<comment type="caution">
    <text evidence="14">The sequence shown here is derived from an EMBL/GenBank/DDBJ whole genome shotgun (WGS) entry which is preliminary data.</text>
</comment>
<dbReference type="InterPro" id="IPR050298">
    <property type="entry name" value="Gram-neg_bact_OMP"/>
</dbReference>
<evidence type="ECO:0000256" key="2">
    <source>
        <dbReference type="ARBA" id="ARBA00011233"/>
    </source>
</evidence>
<evidence type="ECO:0000256" key="7">
    <source>
        <dbReference type="ARBA" id="ARBA00023065"/>
    </source>
</evidence>
<keyword evidence="9" id="KW-0472">Membrane</keyword>
<organism evidence="14 15">
    <name type="scientific">Blastochloris viridis</name>
    <name type="common">Rhodopseudomonas viridis</name>
    <dbReference type="NCBI Taxonomy" id="1079"/>
    <lineage>
        <taxon>Bacteria</taxon>
        <taxon>Pseudomonadati</taxon>
        <taxon>Pseudomonadota</taxon>
        <taxon>Alphaproteobacteria</taxon>
        <taxon>Hyphomicrobiales</taxon>
        <taxon>Blastochloridaceae</taxon>
        <taxon>Blastochloris</taxon>
    </lineage>
</organism>
<dbReference type="Proteomes" id="UP000320948">
    <property type="component" value="Unassembled WGS sequence"/>
</dbReference>
<proteinExistence type="predicted"/>
<dbReference type="GO" id="GO:0009279">
    <property type="term" value="C:cell outer membrane"/>
    <property type="evidence" value="ECO:0007669"/>
    <property type="project" value="UniProtKB-SubCell"/>
</dbReference>
<keyword evidence="6 12" id="KW-0732">Signal</keyword>
<accession>A0A6N4RBC8</accession>
<protein>
    <submittedName>
        <fullName evidence="14">Porin</fullName>
    </submittedName>
</protein>
<feature type="domain" description="Porin" evidence="13">
    <location>
        <begin position="19"/>
        <end position="358"/>
    </location>
</feature>
<evidence type="ECO:0000313" key="15">
    <source>
        <dbReference type="Proteomes" id="UP000320948"/>
    </source>
</evidence>
<keyword evidence="8" id="KW-0626">Porin</keyword>
<keyword evidence="5" id="KW-0812">Transmembrane</keyword>
<evidence type="ECO:0000256" key="12">
    <source>
        <dbReference type="SAM" id="SignalP"/>
    </source>
</evidence>
<evidence type="ECO:0000256" key="8">
    <source>
        <dbReference type="ARBA" id="ARBA00023114"/>
    </source>
</evidence>
<keyword evidence="7" id="KW-0406">Ion transport</keyword>
<evidence type="ECO:0000256" key="11">
    <source>
        <dbReference type="SAM" id="MobiDB-lite"/>
    </source>
</evidence>
<dbReference type="InterPro" id="IPR023614">
    <property type="entry name" value="Porin_dom_sf"/>
</dbReference>
<dbReference type="SUPFAM" id="SSF56935">
    <property type="entry name" value="Porins"/>
    <property type="match status" value="1"/>
</dbReference>
<dbReference type="GO" id="GO:0015288">
    <property type="term" value="F:porin activity"/>
    <property type="evidence" value="ECO:0007669"/>
    <property type="project" value="UniProtKB-KW"/>
</dbReference>
<evidence type="ECO:0000256" key="10">
    <source>
        <dbReference type="ARBA" id="ARBA00023237"/>
    </source>
</evidence>
<dbReference type="PANTHER" id="PTHR34501:SF9">
    <property type="entry name" value="MAJOR OUTER MEMBRANE PROTEIN P.IA"/>
    <property type="match status" value="1"/>
</dbReference>
<evidence type="ECO:0000256" key="9">
    <source>
        <dbReference type="ARBA" id="ARBA00023136"/>
    </source>
</evidence>
<evidence type="ECO:0000256" key="5">
    <source>
        <dbReference type="ARBA" id="ARBA00022692"/>
    </source>
</evidence>
<keyword evidence="3" id="KW-0813">Transport</keyword>
<dbReference type="GO" id="GO:0006811">
    <property type="term" value="P:monoatomic ion transport"/>
    <property type="evidence" value="ECO:0007669"/>
    <property type="project" value="UniProtKB-KW"/>
</dbReference>
<evidence type="ECO:0000256" key="6">
    <source>
        <dbReference type="ARBA" id="ARBA00022729"/>
    </source>
</evidence>
<dbReference type="PANTHER" id="PTHR34501">
    <property type="entry name" value="PROTEIN YDDL-RELATED"/>
    <property type="match status" value="1"/>
</dbReference>
<dbReference type="GO" id="GO:0046930">
    <property type="term" value="C:pore complex"/>
    <property type="evidence" value="ECO:0007669"/>
    <property type="project" value="UniProtKB-KW"/>
</dbReference>
<comment type="subcellular location">
    <subcellularLocation>
        <location evidence="1">Cell outer membrane</location>
        <topology evidence="1">Multi-pass membrane protein</topology>
    </subcellularLocation>
</comment>
<gene>
    <name evidence="14" type="ORF">DI628_08735</name>
</gene>
<dbReference type="InterPro" id="IPR033900">
    <property type="entry name" value="Gram_neg_porin_domain"/>
</dbReference>
<name>A0A6N4RBC8_BLAVI</name>
<dbReference type="Gene3D" id="2.40.160.10">
    <property type="entry name" value="Porin"/>
    <property type="match status" value="1"/>
</dbReference>
<evidence type="ECO:0000256" key="4">
    <source>
        <dbReference type="ARBA" id="ARBA00022452"/>
    </source>
</evidence>
<evidence type="ECO:0000256" key="1">
    <source>
        <dbReference type="ARBA" id="ARBA00004571"/>
    </source>
</evidence>
<feature type="signal peptide" evidence="12">
    <location>
        <begin position="1"/>
        <end position="23"/>
    </location>
</feature>
<feature type="region of interest" description="Disordered" evidence="11">
    <location>
        <begin position="86"/>
        <end position="112"/>
    </location>
</feature>